<name>A0A5E6TQI5_PSEFL</name>
<protein>
    <submittedName>
        <fullName evidence="1">Uncharacterized protein</fullName>
    </submittedName>
</protein>
<sequence length="98" mass="10578">MLAIGATGDEDPPVATADNRRYYMNPLHLVPSVAASGAPASGQTRAQANDQVRYSALILTYSWDRSVVQMVSLHWPRPSSMRMVISSSAITLEPCSSV</sequence>
<dbReference type="Proteomes" id="UP000399692">
    <property type="component" value="Unassembled WGS sequence"/>
</dbReference>
<evidence type="ECO:0000313" key="1">
    <source>
        <dbReference type="EMBL" id="VVM94802.1"/>
    </source>
</evidence>
<evidence type="ECO:0000313" key="2">
    <source>
        <dbReference type="Proteomes" id="UP000399692"/>
    </source>
</evidence>
<gene>
    <name evidence="1" type="ORF">PS631_03027</name>
</gene>
<reference evidence="1 2" key="1">
    <citation type="submission" date="2019-09" db="EMBL/GenBank/DDBJ databases">
        <authorList>
            <person name="Chandra G."/>
            <person name="Truman W A."/>
        </authorList>
    </citation>
    <scope>NUCLEOTIDE SEQUENCE [LARGE SCALE GENOMIC DNA]</scope>
    <source>
        <strain evidence="1">PS631</strain>
    </source>
</reference>
<accession>A0A5E6TQI5</accession>
<organism evidence="1 2">
    <name type="scientific">Pseudomonas fluorescens</name>
    <dbReference type="NCBI Taxonomy" id="294"/>
    <lineage>
        <taxon>Bacteria</taxon>
        <taxon>Pseudomonadati</taxon>
        <taxon>Pseudomonadota</taxon>
        <taxon>Gammaproteobacteria</taxon>
        <taxon>Pseudomonadales</taxon>
        <taxon>Pseudomonadaceae</taxon>
        <taxon>Pseudomonas</taxon>
    </lineage>
</organism>
<dbReference type="EMBL" id="CABVHF010000010">
    <property type="protein sequence ID" value="VVM94802.1"/>
    <property type="molecule type" value="Genomic_DNA"/>
</dbReference>
<proteinExistence type="predicted"/>
<dbReference type="AlphaFoldDB" id="A0A5E6TQI5"/>